<evidence type="ECO:0000313" key="3">
    <source>
        <dbReference type="Proteomes" id="UP000535020"/>
    </source>
</evidence>
<dbReference type="EMBL" id="JACBJI010000003">
    <property type="protein sequence ID" value="NYA70816.1"/>
    <property type="molecule type" value="Genomic_DNA"/>
</dbReference>
<feature type="repeat" description="TPR" evidence="1">
    <location>
        <begin position="38"/>
        <end position="71"/>
    </location>
</feature>
<dbReference type="SMART" id="SM00028">
    <property type="entry name" value="TPR"/>
    <property type="match status" value="3"/>
</dbReference>
<dbReference type="SUPFAM" id="SSF48452">
    <property type="entry name" value="TPR-like"/>
    <property type="match status" value="1"/>
</dbReference>
<keyword evidence="3" id="KW-1185">Reference proteome</keyword>
<name>A0A7Y9C511_9FLAO</name>
<dbReference type="Gene3D" id="1.25.40.10">
    <property type="entry name" value="Tetratricopeptide repeat domain"/>
    <property type="match status" value="2"/>
</dbReference>
<dbReference type="AlphaFoldDB" id="A0A7Y9C511"/>
<dbReference type="Pfam" id="PF13432">
    <property type="entry name" value="TPR_16"/>
    <property type="match status" value="1"/>
</dbReference>
<sequence length="223" mass="25006">MGFSQADCQKARQFFAQKKYAEAHREYLACLDADPKSKEAAERLGDLCAFSKKWKQAAQYYQKLIAIDPKNAEAHYKYGGALSMDASSGGKLKALGMIGDIRKSFEAAISLNPKHVEARWALVEYYLQVPGIFGGSESKANRYADELAKLSAVDHYLAKGRIEEYFERYPKAEKYYLKAHAIGNSRTTLNKLTSVYAKMKRPDKAKAATEAFESNTRTKTTSI</sequence>
<accession>A0A7Y9C511</accession>
<reference evidence="2 3" key="1">
    <citation type="submission" date="2020-07" db="EMBL/GenBank/DDBJ databases">
        <authorList>
            <person name="Sun Q."/>
        </authorList>
    </citation>
    <scope>NUCLEOTIDE SEQUENCE [LARGE SCALE GENOMIC DNA]</scope>
    <source>
        <strain evidence="2 3">MAH-1</strain>
    </source>
</reference>
<organism evidence="2 3">
    <name type="scientific">Flavobacterium agri</name>
    <dbReference type="NCBI Taxonomy" id="2743471"/>
    <lineage>
        <taxon>Bacteria</taxon>
        <taxon>Pseudomonadati</taxon>
        <taxon>Bacteroidota</taxon>
        <taxon>Flavobacteriia</taxon>
        <taxon>Flavobacteriales</taxon>
        <taxon>Flavobacteriaceae</taxon>
        <taxon>Flavobacterium</taxon>
    </lineage>
</organism>
<protein>
    <submittedName>
        <fullName evidence="2">Tetratricopeptide repeat protein</fullName>
    </submittedName>
</protein>
<dbReference type="Proteomes" id="UP000535020">
    <property type="component" value="Unassembled WGS sequence"/>
</dbReference>
<keyword evidence="1" id="KW-0802">TPR repeat</keyword>
<dbReference type="PROSITE" id="PS50005">
    <property type="entry name" value="TPR"/>
    <property type="match status" value="1"/>
</dbReference>
<dbReference type="InterPro" id="IPR019734">
    <property type="entry name" value="TPR_rpt"/>
</dbReference>
<dbReference type="InterPro" id="IPR011990">
    <property type="entry name" value="TPR-like_helical_dom_sf"/>
</dbReference>
<comment type="caution">
    <text evidence="2">The sequence shown here is derived from an EMBL/GenBank/DDBJ whole genome shotgun (WGS) entry which is preliminary data.</text>
</comment>
<dbReference type="PANTHER" id="PTHR12558">
    <property type="entry name" value="CELL DIVISION CYCLE 16,23,27"/>
    <property type="match status" value="1"/>
</dbReference>
<proteinExistence type="predicted"/>
<dbReference type="PANTHER" id="PTHR12558:SF13">
    <property type="entry name" value="CELL DIVISION CYCLE PROTEIN 27 HOMOLOG"/>
    <property type="match status" value="1"/>
</dbReference>
<gene>
    <name evidence="2" type="ORF">HZF10_07800</name>
</gene>
<evidence type="ECO:0000256" key="1">
    <source>
        <dbReference type="PROSITE-ProRule" id="PRU00339"/>
    </source>
</evidence>
<evidence type="ECO:0000313" key="2">
    <source>
        <dbReference type="EMBL" id="NYA70816.1"/>
    </source>
</evidence>